<keyword evidence="4" id="KW-1185">Reference proteome</keyword>
<reference evidence="3 4" key="1">
    <citation type="submission" date="2014-06" db="EMBL/GenBank/DDBJ databases">
        <title>Rhizobium pelagicum/R2-400B4.</title>
        <authorList>
            <person name="Kimes N.E."/>
            <person name="Lopez-Perez M."/>
        </authorList>
    </citation>
    <scope>NUCLEOTIDE SEQUENCE [LARGE SCALE GENOMIC DNA]</scope>
    <source>
        <strain evidence="3 4">R2-400B4</strain>
    </source>
</reference>
<feature type="chain" id="PRO_5037778344" description="Lipoprotein" evidence="2">
    <location>
        <begin position="24"/>
        <end position="72"/>
    </location>
</feature>
<evidence type="ECO:0000313" key="4">
    <source>
        <dbReference type="Proteomes" id="UP000052167"/>
    </source>
</evidence>
<evidence type="ECO:0008006" key="5">
    <source>
        <dbReference type="Google" id="ProtNLM"/>
    </source>
</evidence>
<feature type="region of interest" description="Disordered" evidence="1">
    <location>
        <begin position="24"/>
        <end position="72"/>
    </location>
</feature>
<evidence type="ECO:0000256" key="1">
    <source>
        <dbReference type="SAM" id="MobiDB-lite"/>
    </source>
</evidence>
<organism evidence="3 4">
    <name type="scientific">Pseudorhizobium pelagicum</name>
    <dbReference type="NCBI Taxonomy" id="1509405"/>
    <lineage>
        <taxon>Bacteria</taxon>
        <taxon>Pseudomonadati</taxon>
        <taxon>Pseudomonadota</taxon>
        <taxon>Alphaproteobacteria</taxon>
        <taxon>Hyphomicrobiales</taxon>
        <taxon>Rhizobiaceae</taxon>
        <taxon>Rhizobium/Agrobacterium group</taxon>
        <taxon>Pseudorhizobium</taxon>
    </lineage>
</organism>
<feature type="compositionally biased region" description="Polar residues" evidence="1">
    <location>
        <begin position="25"/>
        <end position="44"/>
    </location>
</feature>
<proteinExistence type="predicted"/>
<gene>
    <name evidence="3" type="ORF">GV68_09775</name>
</gene>
<protein>
    <recommendedName>
        <fullName evidence="5">Lipoprotein</fullName>
    </recommendedName>
</protein>
<accession>A0A922TC87</accession>
<keyword evidence="2" id="KW-0732">Signal</keyword>
<name>A0A922TC87_9HYPH</name>
<dbReference type="OrthoDB" id="8383521at2"/>
<evidence type="ECO:0000256" key="2">
    <source>
        <dbReference type="SAM" id="SignalP"/>
    </source>
</evidence>
<dbReference type="AlphaFoldDB" id="A0A922TC87"/>
<sequence>METMNMMRVLLTISMVAFLAACSEEGSSTNDPIDNTPIDTQGTAPTDRDPTPQTGTGGQSPVDDSPTGTEKR</sequence>
<comment type="caution">
    <text evidence="3">The sequence shown here is derived from an EMBL/GenBank/DDBJ whole genome shotgun (WGS) entry which is preliminary data.</text>
</comment>
<evidence type="ECO:0000313" key="3">
    <source>
        <dbReference type="EMBL" id="KEQ10547.1"/>
    </source>
</evidence>
<dbReference type="EMBL" id="JOKJ01000002">
    <property type="protein sequence ID" value="KEQ10547.1"/>
    <property type="molecule type" value="Genomic_DNA"/>
</dbReference>
<dbReference type="Proteomes" id="UP000052167">
    <property type="component" value="Unassembled WGS sequence"/>
</dbReference>
<dbReference type="RefSeq" id="WP_037163693.1">
    <property type="nucleotide sequence ID" value="NZ_JOKI01000005.1"/>
</dbReference>
<feature type="signal peptide" evidence="2">
    <location>
        <begin position="1"/>
        <end position="23"/>
    </location>
</feature>